<feature type="compositionally biased region" description="Basic residues" evidence="1">
    <location>
        <begin position="101"/>
        <end position="110"/>
    </location>
</feature>
<dbReference type="EMBL" id="JAPEIS010000002">
    <property type="protein sequence ID" value="KAJ8069490.1"/>
    <property type="molecule type" value="Genomic_DNA"/>
</dbReference>
<feature type="region of interest" description="Disordered" evidence="1">
    <location>
        <begin position="220"/>
        <end position="243"/>
    </location>
</feature>
<name>A0A9X0AVI1_9HELO</name>
<organism evidence="2 3">
    <name type="scientific">Sclerotinia nivalis</name>
    <dbReference type="NCBI Taxonomy" id="352851"/>
    <lineage>
        <taxon>Eukaryota</taxon>
        <taxon>Fungi</taxon>
        <taxon>Dikarya</taxon>
        <taxon>Ascomycota</taxon>
        <taxon>Pezizomycotina</taxon>
        <taxon>Leotiomycetes</taxon>
        <taxon>Helotiales</taxon>
        <taxon>Sclerotiniaceae</taxon>
        <taxon>Sclerotinia</taxon>
    </lineage>
</organism>
<protein>
    <submittedName>
        <fullName evidence="2">Uncharacterized protein</fullName>
    </submittedName>
</protein>
<feature type="region of interest" description="Disordered" evidence="1">
    <location>
        <begin position="84"/>
        <end position="151"/>
    </location>
</feature>
<evidence type="ECO:0000313" key="3">
    <source>
        <dbReference type="Proteomes" id="UP001152300"/>
    </source>
</evidence>
<dbReference type="Proteomes" id="UP001152300">
    <property type="component" value="Unassembled WGS sequence"/>
</dbReference>
<comment type="caution">
    <text evidence="2">The sequence shown here is derived from an EMBL/GenBank/DDBJ whole genome shotgun (WGS) entry which is preliminary data.</text>
</comment>
<dbReference type="AlphaFoldDB" id="A0A9X0AVI1"/>
<gene>
    <name evidence="2" type="ORF">OCU04_003143</name>
</gene>
<reference evidence="2" key="1">
    <citation type="submission" date="2022-11" db="EMBL/GenBank/DDBJ databases">
        <title>Genome Resource of Sclerotinia nivalis Strain SnTB1, a Plant Pathogen Isolated from American Ginseng.</title>
        <authorList>
            <person name="Fan S."/>
        </authorList>
    </citation>
    <scope>NUCLEOTIDE SEQUENCE</scope>
    <source>
        <strain evidence="2">SnTB1</strain>
    </source>
</reference>
<accession>A0A9X0AVI1</accession>
<proteinExistence type="predicted"/>
<dbReference type="OrthoDB" id="5244495at2759"/>
<feature type="compositionally biased region" description="Polar residues" evidence="1">
    <location>
        <begin position="357"/>
        <end position="371"/>
    </location>
</feature>
<feature type="compositionally biased region" description="Low complexity" evidence="1">
    <location>
        <begin position="85"/>
        <end position="100"/>
    </location>
</feature>
<evidence type="ECO:0000313" key="2">
    <source>
        <dbReference type="EMBL" id="KAJ8069490.1"/>
    </source>
</evidence>
<feature type="compositionally biased region" description="Basic and acidic residues" evidence="1">
    <location>
        <begin position="223"/>
        <end position="240"/>
    </location>
</feature>
<sequence>MGGKFWSKEEQAYFEYEIMPMSRFNGPNGSYNPNKGKSWAKLAVKMQKGMGNEGQARRIYTGNMLYEHWYQTVRKHWGEIRAKNARASAKAGGRGAGRQPRATRSKKAKQRANNTPPPSLVPEKSNRRSIFPTEPRNEAVSPQNNTESPCYAPNNPQMGEVSAFGSSFRPFQGPNMAQGRYPGPAVASRHSTNRRFHPYGAPNRPYLTHAEGAALYHQQHLAGRPERQRSHFSREQEARRNPAAAAAFHQALARQERQAIVIREPTPEDDGHSLFVQQSQPEFNRRLPTPRPNTELDAVHTMAMFRSQEMNTLHGTPLNGHQNPAAHRPLYQTHPYAYESQRHGTFPGPHLAPIISRHNTPRQGQIQGQLEENSEEKEQ</sequence>
<keyword evidence="3" id="KW-1185">Reference proteome</keyword>
<feature type="region of interest" description="Disordered" evidence="1">
    <location>
        <begin position="265"/>
        <end position="292"/>
    </location>
</feature>
<feature type="region of interest" description="Disordered" evidence="1">
    <location>
        <begin position="348"/>
        <end position="379"/>
    </location>
</feature>
<evidence type="ECO:0000256" key="1">
    <source>
        <dbReference type="SAM" id="MobiDB-lite"/>
    </source>
</evidence>